<dbReference type="Proteomes" id="UP001234989">
    <property type="component" value="Chromosome 2"/>
</dbReference>
<dbReference type="PANTHER" id="PTHR45835:SF99">
    <property type="entry name" value="CHROMO DOMAIN-CONTAINING PROTEIN-RELATED"/>
    <property type="match status" value="1"/>
</dbReference>
<dbReference type="PROSITE" id="PS50994">
    <property type="entry name" value="INTEGRASE"/>
    <property type="match status" value="1"/>
</dbReference>
<organism evidence="2 3">
    <name type="scientific">Solanum verrucosum</name>
    <dbReference type="NCBI Taxonomy" id="315347"/>
    <lineage>
        <taxon>Eukaryota</taxon>
        <taxon>Viridiplantae</taxon>
        <taxon>Streptophyta</taxon>
        <taxon>Embryophyta</taxon>
        <taxon>Tracheophyta</taxon>
        <taxon>Spermatophyta</taxon>
        <taxon>Magnoliopsida</taxon>
        <taxon>eudicotyledons</taxon>
        <taxon>Gunneridae</taxon>
        <taxon>Pentapetalae</taxon>
        <taxon>asterids</taxon>
        <taxon>lamiids</taxon>
        <taxon>Solanales</taxon>
        <taxon>Solanaceae</taxon>
        <taxon>Solanoideae</taxon>
        <taxon>Solaneae</taxon>
        <taxon>Solanum</taxon>
    </lineage>
</organism>
<dbReference type="EMBL" id="CP133613">
    <property type="protein sequence ID" value="WMV14597.1"/>
    <property type="molecule type" value="Genomic_DNA"/>
</dbReference>
<feature type="domain" description="Integrase catalytic" evidence="1">
    <location>
        <begin position="1"/>
        <end position="77"/>
    </location>
</feature>
<dbReference type="AlphaFoldDB" id="A0AAF0Q1A2"/>
<dbReference type="SUPFAM" id="SSF53098">
    <property type="entry name" value="Ribonuclease H-like"/>
    <property type="match status" value="1"/>
</dbReference>
<protein>
    <recommendedName>
        <fullName evidence="1">Integrase catalytic domain-containing protein</fullName>
    </recommendedName>
</protein>
<name>A0AAF0Q1A2_SOLVR</name>
<dbReference type="InterPro" id="IPR036397">
    <property type="entry name" value="RNaseH_sf"/>
</dbReference>
<proteinExistence type="predicted"/>
<dbReference type="InterPro" id="IPR001584">
    <property type="entry name" value="Integrase_cat-core"/>
</dbReference>
<dbReference type="Gene3D" id="3.30.420.10">
    <property type="entry name" value="Ribonuclease H-like superfamily/Ribonuclease H"/>
    <property type="match status" value="1"/>
</dbReference>
<dbReference type="InterPro" id="IPR012337">
    <property type="entry name" value="RNaseH-like_sf"/>
</dbReference>
<sequence>TFQDNLGTRVDLSTALHPHTNGQSKHTIQVLEDMLQACVLEFGGLWDQFLHLAEFAYNNNYHSNNQMAPFEALYGRRYHSPVGWFESTEPRPQGTDLIQEALDQVKVIQDRLRTAQSRHQSYADRRRRPLRFSIGDRVFLHVSPMKGVMRFGRRGKLIPRYIGTFEMSS</sequence>
<reference evidence="2" key="1">
    <citation type="submission" date="2023-08" db="EMBL/GenBank/DDBJ databases">
        <title>A de novo genome assembly of Solanum verrucosum Schlechtendal, a Mexican diploid species geographically isolated from the other diploid A-genome species in potato relatives.</title>
        <authorList>
            <person name="Hosaka K."/>
        </authorList>
    </citation>
    <scope>NUCLEOTIDE SEQUENCE</scope>
    <source>
        <tissue evidence="2">Young leaves</tissue>
    </source>
</reference>
<evidence type="ECO:0000313" key="3">
    <source>
        <dbReference type="Proteomes" id="UP001234989"/>
    </source>
</evidence>
<gene>
    <name evidence="2" type="ORF">MTR67_007982</name>
</gene>
<dbReference type="PANTHER" id="PTHR45835">
    <property type="entry name" value="YALI0A06105P"/>
    <property type="match status" value="1"/>
</dbReference>
<evidence type="ECO:0000259" key="1">
    <source>
        <dbReference type="PROSITE" id="PS50994"/>
    </source>
</evidence>
<feature type="non-terminal residue" evidence="2">
    <location>
        <position position="1"/>
    </location>
</feature>
<evidence type="ECO:0000313" key="2">
    <source>
        <dbReference type="EMBL" id="WMV14597.1"/>
    </source>
</evidence>
<dbReference type="GO" id="GO:0003676">
    <property type="term" value="F:nucleic acid binding"/>
    <property type="evidence" value="ECO:0007669"/>
    <property type="project" value="InterPro"/>
</dbReference>
<dbReference type="GO" id="GO:0015074">
    <property type="term" value="P:DNA integration"/>
    <property type="evidence" value="ECO:0007669"/>
    <property type="project" value="InterPro"/>
</dbReference>
<accession>A0AAF0Q1A2</accession>
<keyword evidence="3" id="KW-1185">Reference proteome</keyword>